<proteinExistence type="predicted"/>
<reference evidence="1 2" key="1">
    <citation type="submission" date="2017-02" db="EMBL/GenBank/DDBJ databases">
        <authorList>
            <person name="Peterson S.W."/>
        </authorList>
    </citation>
    <scope>NUCLEOTIDE SEQUENCE [LARGE SCALE GENOMIC DNA]</scope>
    <source>
        <strain evidence="1 2">ATCC 17233</strain>
    </source>
</reference>
<dbReference type="AlphaFoldDB" id="A0A1T4Q5H7"/>
<gene>
    <name evidence="1" type="ORF">SAMN02745110_02273</name>
</gene>
<sequence>MVYGFYDVSTKELWEKRVWMGKANGFVWGTDFPKHEPTYEEAKTWYHGNSKLILHLMYNSITCRKEMVVTTMTIIKTYPQYKGKVIEVI</sequence>
<organism evidence="1 2">
    <name type="scientific">Eubacterium ruminantium</name>
    <dbReference type="NCBI Taxonomy" id="42322"/>
    <lineage>
        <taxon>Bacteria</taxon>
        <taxon>Bacillati</taxon>
        <taxon>Bacillota</taxon>
        <taxon>Clostridia</taxon>
        <taxon>Eubacteriales</taxon>
        <taxon>Eubacteriaceae</taxon>
        <taxon>Eubacterium</taxon>
    </lineage>
</organism>
<name>A0A1T4Q5H7_9FIRM</name>
<dbReference type="RefSeq" id="WP_078788065.1">
    <property type="nucleotide sequence ID" value="NZ_FMTO01000014.1"/>
</dbReference>
<dbReference type="Proteomes" id="UP000189857">
    <property type="component" value="Unassembled WGS sequence"/>
</dbReference>
<keyword evidence="2" id="KW-1185">Reference proteome</keyword>
<dbReference type="EMBL" id="FUXA01000016">
    <property type="protein sequence ID" value="SJZ99010.1"/>
    <property type="molecule type" value="Genomic_DNA"/>
</dbReference>
<evidence type="ECO:0000313" key="1">
    <source>
        <dbReference type="EMBL" id="SJZ99010.1"/>
    </source>
</evidence>
<protein>
    <submittedName>
        <fullName evidence="1">Uncharacterized protein</fullName>
    </submittedName>
</protein>
<accession>A0A1T4Q5H7</accession>
<evidence type="ECO:0000313" key="2">
    <source>
        <dbReference type="Proteomes" id="UP000189857"/>
    </source>
</evidence>